<protein>
    <submittedName>
        <fullName evidence="1">Uncharacterized protein</fullName>
    </submittedName>
</protein>
<keyword evidence="2" id="KW-1185">Reference proteome</keyword>
<evidence type="ECO:0000313" key="2">
    <source>
        <dbReference type="Proteomes" id="UP001177023"/>
    </source>
</evidence>
<sequence>MSSTCSEGGHLALENGFRQKLSSLENAAARITTIKAHLRANSERIKREINNMVSHQLALIRGREQELMQQLDQVVTFKESILNQQQETINQRIGACQQSLETIQQRDGDLVDLKHMLARFGTMDLSPRETSHVALEADFMMMRQCLIHFGRVVATNGAHKTGESLPHEVEEYEDAIPMVHKSVILPQLPNSHSVPSQLQNSPKIPASHTVHNWLTKLPSEQNVIDTDVDTLMREYEEMTNRVRLDSFNDSTVASSFELVNGRRASPTGSPVSVLSEPMKEALDQSKTTWLLGKPESDEMKRKVILEEHPSPKKTQYEFERVIADVRNSDNEQWLLKEVAVQTDFPLAHSMSSTSLATDVQTVVPGVPTNTPYSGTSTPSTSTTPPFHVVFPRIFAQADTAVELAKHLQNCRLESKEPSSPFDESEFLQTLLGIFHPKAEVSSQDKAETRTQLLKEEMKTLEGWMEIIARNQRGLEGKWLLPKSELE</sequence>
<dbReference type="GO" id="GO:0006879">
    <property type="term" value="P:intracellular iron ion homeostasis"/>
    <property type="evidence" value="ECO:0007669"/>
    <property type="project" value="InterPro"/>
</dbReference>
<dbReference type="Proteomes" id="UP001177023">
    <property type="component" value="Unassembled WGS sequence"/>
</dbReference>
<evidence type="ECO:0000313" key="1">
    <source>
        <dbReference type="EMBL" id="CAJ0568883.1"/>
    </source>
</evidence>
<accession>A0AA36FXY3</accession>
<dbReference type="EMBL" id="CATQJA010001850">
    <property type="protein sequence ID" value="CAJ0568883.1"/>
    <property type="molecule type" value="Genomic_DNA"/>
</dbReference>
<dbReference type="InterPro" id="IPR039947">
    <property type="entry name" value="NCoA-4"/>
</dbReference>
<organism evidence="1 2">
    <name type="scientific">Mesorhabditis spiculigera</name>
    <dbReference type="NCBI Taxonomy" id="96644"/>
    <lineage>
        <taxon>Eukaryota</taxon>
        <taxon>Metazoa</taxon>
        <taxon>Ecdysozoa</taxon>
        <taxon>Nematoda</taxon>
        <taxon>Chromadorea</taxon>
        <taxon>Rhabditida</taxon>
        <taxon>Rhabditina</taxon>
        <taxon>Rhabditomorpha</taxon>
        <taxon>Rhabditoidea</taxon>
        <taxon>Rhabditidae</taxon>
        <taxon>Mesorhabditinae</taxon>
        <taxon>Mesorhabditis</taxon>
    </lineage>
</organism>
<reference evidence="1" key="1">
    <citation type="submission" date="2023-06" db="EMBL/GenBank/DDBJ databases">
        <authorList>
            <person name="Delattre M."/>
        </authorList>
    </citation>
    <scope>NUCLEOTIDE SEQUENCE</scope>
    <source>
        <strain evidence="1">AF72</strain>
    </source>
</reference>
<gene>
    <name evidence="1" type="ORF">MSPICULIGERA_LOCUS7389</name>
</gene>
<dbReference type="AlphaFoldDB" id="A0AA36FXY3"/>
<name>A0AA36FXY3_9BILA</name>
<feature type="non-terminal residue" evidence="1">
    <location>
        <position position="486"/>
    </location>
</feature>
<dbReference type="GO" id="GO:0003713">
    <property type="term" value="F:transcription coactivator activity"/>
    <property type="evidence" value="ECO:0007669"/>
    <property type="project" value="InterPro"/>
</dbReference>
<comment type="caution">
    <text evidence="1">The sequence shown here is derived from an EMBL/GenBank/DDBJ whole genome shotgun (WGS) entry which is preliminary data.</text>
</comment>
<proteinExistence type="predicted"/>
<dbReference type="PANTHER" id="PTHR17085:SF3">
    <property type="entry name" value="NUCLEAR RECEPTOR COACTIVATOR 4"/>
    <property type="match status" value="1"/>
</dbReference>
<dbReference type="PANTHER" id="PTHR17085">
    <property type="entry name" value="NUCLEAR RECEPTOR COACTIVATOR 4"/>
    <property type="match status" value="1"/>
</dbReference>
<dbReference type="GO" id="GO:0009725">
    <property type="term" value="P:response to hormone"/>
    <property type="evidence" value="ECO:0007669"/>
    <property type="project" value="TreeGrafter"/>
</dbReference>